<evidence type="ECO:0000313" key="2">
    <source>
        <dbReference type="Proteomes" id="UP000245631"/>
    </source>
</evidence>
<accession>A0A8E2W7J4</accession>
<sequence length="70" mass="7648">MTADAANLYPRDRDRISGSEAYVVRQLARQNGITTTQVHELINRYGGSRTKLIAAAKLLRSSTGRLSAGE</sequence>
<dbReference type="GeneID" id="300785592"/>
<name>A0A8E2W7J4_RHILI</name>
<reference evidence="1 2" key="1">
    <citation type="submission" date="2018-05" db="EMBL/GenBank/DDBJ databases">
        <title>Genomic Encyclopedia of Type Strains, Phase IV (KMG-IV): sequencing the most valuable type-strain genomes for metagenomic binning, comparative biology and taxonomic classification.</title>
        <authorList>
            <person name="Goeker M."/>
        </authorList>
    </citation>
    <scope>NUCLEOTIDE SEQUENCE [LARGE SCALE GENOMIC DNA]</scope>
    <source>
        <strain evidence="1 2">DSM 2626</strain>
    </source>
</reference>
<dbReference type="AlphaFoldDB" id="A0A8E2W7J4"/>
<dbReference type="RefSeq" id="WP_109670941.1">
    <property type="nucleotide sequence ID" value="NZ_QGGH01000013.1"/>
</dbReference>
<comment type="caution">
    <text evidence="1">The sequence shown here is derived from an EMBL/GenBank/DDBJ whole genome shotgun (WGS) entry which is preliminary data.</text>
</comment>
<organism evidence="1 2">
    <name type="scientific">Rhizobium loti</name>
    <name type="common">Mesorhizobium loti</name>
    <dbReference type="NCBI Taxonomy" id="381"/>
    <lineage>
        <taxon>Bacteria</taxon>
        <taxon>Pseudomonadati</taxon>
        <taxon>Pseudomonadota</taxon>
        <taxon>Alphaproteobacteria</taxon>
        <taxon>Hyphomicrobiales</taxon>
        <taxon>Phyllobacteriaceae</taxon>
        <taxon>Mesorhizobium</taxon>
    </lineage>
</organism>
<proteinExistence type="predicted"/>
<dbReference type="EMBL" id="QGGH01000013">
    <property type="protein sequence ID" value="PWJ87953.1"/>
    <property type="molecule type" value="Genomic_DNA"/>
</dbReference>
<dbReference type="Pfam" id="PF12244">
    <property type="entry name" value="DUF3606"/>
    <property type="match status" value="1"/>
</dbReference>
<evidence type="ECO:0000313" key="1">
    <source>
        <dbReference type="EMBL" id="PWJ87953.1"/>
    </source>
</evidence>
<dbReference type="Proteomes" id="UP000245631">
    <property type="component" value="Unassembled WGS sequence"/>
</dbReference>
<gene>
    <name evidence="1" type="ORF">C8D77_11342</name>
</gene>
<protein>
    <submittedName>
        <fullName evidence="1">Uncharacterized protein DUF3606</fullName>
    </submittedName>
</protein>
<dbReference type="InterPro" id="IPR022037">
    <property type="entry name" value="DUF3606"/>
</dbReference>